<evidence type="ECO:0000259" key="8">
    <source>
        <dbReference type="PROSITE" id="PS50850"/>
    </source>
</evidence>
<dbReference type="InterPro" id="IPR020846">
    <property type="entry name" value="MFS_dom"/>
</dbReference>
<comment type="caution">
    <text evidence="9">The sequence shown here is derived from an EMBL/GenBank/DDBJ whole genome shotgun (WGS) entry which is preliminary data.</text>
</comment>
<evidence type="ECO:0000256" key="4">
    <source>
        <dbReference type="ARBA" id="ARBA00022692"/>
    </source>
</evidence>
<dbReference type="RefSeq" id="WP_053415459.1">
    <property type="nucleotide sequence ID" value="NZ_LILB01000001.1"/>
</dbReference>
<evidence type="ECO:0000256" key="7">
    <source>
        <dbReference type="SAM" id="Phobius"/>
    </source>
</evidence>
<accession>A0A0M0LJU9</accession>
<dbReference type="Gene3D" id="1.20.1250.20">
    <property type="entry name" value="MFS general substrate transporter like domains"/>
    <property type="match status" value="1"/>
</dbReference>
<organism evidence="9 10">
    <name type="scientific">Viridibacillus arvi</name>
    <dbReference type="NCBI Taxonomy" id="263475"/>
    <lineage>
        <taxon>Bacteria</taxon>
        <taxon>Bacillati</taxon>
        <taxon>Bacillota</taxon>
        <taxon>Bacilli</taxon>
        <taxon>Bacillales</taxon>
        <taxon>Caryophanaceae</taxon>
        <taxon>Viridibacillus</taxon>
    </lineage>
</organism>
<evidence type="ECO:0000313" key="10">
    <source>
        <dbReference type="Proteomes" id="UP000036867"/>
    </source>
</evidence>
<dbReference type="InterPro" id="IPR011701">
    <property type="entry name" value="MFS"/>
</dbReference>
<comment type="subcellular location">
    <subcellularLocation>
        <location evidence="1">Cell membrane</location>
        <topology evidence="1">Multi-pass membrane protein</topology>
    </subcellularLocation>
</comment>
<dbReference type="GO" id="GO:0022857">
    <property type="term" value="F:transmembrane transporter activity"/>
    <property type="evidence" value="ECO:0007669"/>
    <property type="project" value="InterPro"/>
</dbReference>
<dbReference type="Pfam" id="PF07690">
    <property type="entry name" value="MFS_1"/>
    <property type="match status" value="1"/>
</dbReference>
<feature type="transmembrane region" description="Helical" evidence="7">
    <location>
        <begin position="349"/>
        <end position="366"/>
    </location>
</feature>
<feature type="transmembrane region" description="Helical" evidence="7">
    <location>
        <begin position="7"/>
        <end position="28"/>
    </location>
</feature>
<name>A0A0M0LJU9_9BACL</name>
<dbReference type="InterPro" id="IPR036259">
    <property type="entry name" value="MFS_trans_sf"/>
</dbReference>
<protein>
    <submittedName>
        <fullName evidence="9">Macrolide transporter</fullName>
    </submittedName>
</protein>
<evidence type="ECO:0000256" key="1">
    <source>
        <dbReference type="ARBA" id="ARBA00004651"/>
    </source>
</evidence>
<dbReference type="Proteomes" id="UP000036867">
    <property type="component" value="Unassembled WGS sequence"/>
</dbReference>
<keyword evidence="5 7" id="KW-1133">Transmembrane helix</keyword>
<dbReference type="PANTHER" id="PTHR43266">
    <property type="entry name" value="MACROLIDE-EFFLUX PROTEIN"/>
    <property type="match status" value="1"/>
</dbReference>
<dbReference type="GeneID" id="301134924"/>
<feature type="transmembrane region" description="Helical" evidence="7">
    <location>
        <begin position="40"/>
        <end position="60"/>
    </location>
</feature>
<sequence>MWKNRNVWIILIGELIAGLGLWASIIGNLEFMQEKVPSDFVKSLILSSGLLAGVLVGPLAGRVIDQSRKKTVLIYSSAGRVVSVVFMFIALATGSIWWMVVFLVLLQISASFYFPALQATLPLIVGEKDLLQLNGWDMNVSTIARVAGTALAGLILVYSAIGILYLLSFVAYIAILLFTFMLKIPKEESQRTIQSDENTKKGSGFKEVFPMLQANLSVKMTFILSFIPLLFLGSFNLLVIKISELQDSAMIKGMIYTVEGISFMVGSFAIKYIGEKWSIERILFVCLIVIGSGEMLLYFAGSSFLTLITFALFGFSLGCFFPTVMTIFQKQVPKEFHGRFFSFRNMLDRIMFQIVLLSTGALLDFIGLQFMVLVFGAISVLTTSYYWLQIRRGGVQIEAEQI</sequence>
<gene>
    <name evidence="9" type="ORF">AMD00_02180</name>
</gene>
<evidence type="ECO:0000256" key="6">
    <source>
        <dbReference type="ARBA" id="ARBA00023136"/>
    </source>
</evidence>
<keyword evidence="4 7" id="KW-0812">Transmembrane</keyword>
<keyword evidence="6 7" id="KW-0472">Membrane</keyword>
<evidence type="ECO:0000256" key="5">
    <source>
        <dbReference type="ARBA" id="ARBA00022989"/>
    </source>
</evidence>
<feature type="transmembrane region" description="Helical" evidence="7">
    <location>
        <begin position="221"/>
        <end position="243"/>
    </location>
</feature>
<dbReference type="PANTHER" id="PTHR43266:SF7">
    <property type="entry name" value="TRANSPORTER, PUTATIVE-RELATED"/>
    <property type="match status" value="1"/>
</dbReference>
<proteinExistence type="predicted"/>
<dbReference type="STRING" id="263475.AMD00_02180"/>
<reference evidence="10" key="1">
    <citation type="submission" date="2015-08" db="EMBL/GenBank/DDBJ databases">
        <title>Fjat-10028 dsm 16317.</title>
        <authorList>
            <person name="Liu B."/>
            <person name="Wang J."/>
            <person name="Zhu Y."/>
            <person name="Liu G."/>
            <person name="Chen Q."/>
            <person name="Chen Z."/>
            <person name="Lan J."/>
            <person name="Che J."/>
            <person name="Ge C."/>
            <person name="Shi H."/>
            <person name="Pan Z."/>
            <person name="Liu X."/>
        </authorList>
    </citation>
    <scope>NUCLEOTIDE SEQUENCE [LARGE SCALE GENOMIC DNA]</scope>
    <source>
        <strain evidence="10">DSM 16317</strain>
    </source>
</reference>
<dbReference type="GO" id="GO:0005886">
    <property type="term" value="C:plasma membrane"/>
    <property type="evidence" value="ECO:0007669"/>
    <property type="project" value="UniProtKB-SubCell"/>
</dbReference>
<dbReference type="EMBL" id="LILB01000001">
    <property type="protein sequence ID" value="KOO51324.1"/>
    <property type="molecule type" value="Genomic_DNA"/>
</dbReference>
<dbReference type="OrthoDB" id="2381825at2"/>
<dbReference type="PATRIC" id="fig|263475.3.peg.769"/>
<keyword evidence="2" id="KW-0813">Transport</keyword>
<keyword evidence="10" id="KW-1185">Reference proteome</keyword>
<dbReference type="AlphaFoldDB" id="A0A0M0LJU9"/>
<feature type="transmembrane region" description="Helical" evidence="7">
    <location>
        <begin position="163"/>
        <end position="182"/>
    </location>
</feature>
<evidence type="ECO:0000313" key="9">
    <source>
        <dbReference type="EMBL" id="KOO51324.1"/>
    </source>
</evidence>
<keyword evidence="3" id="KW-1003">Cell membrane</keyword>
<feature type="transmembrane region" description="Helical" evidence="7">
    <location>
        <begin position="282"/>
        <end position="301"/>
    </location>
</feature>
<evidence type="ECO:0000256" key="2">
    <source>
        <dbReference type="ARBA" id="ARBA00022448"/>
    </source>
</evidence>
<feature type="transmembrane region" description="Helical" evidence="7">
    <location>
        <begin position="372"/>
        <end position="388"/>
    </location>
</feature>
<feature type="transmembrane region" description="Helical" evidence="7">
    <location>
        <begin position="307"/>
        <end position="328"/>
    </location>
</feature>
<evidence type="ECO:0000256" key="3">
    <source>
        <dbReference type="ARBA" id="ARBA00022475"/>
    </source>
</evidence>
<dbReference type="PROSITE" id="PS50850">
    <property type="entry name" value="MFS"/>
    <property type="match status" value="1"/>
</dbReference>
<dbReference type="CDD" id="cd06173">
    <property type="entry name" value="MFS_MefA_like"/>
    <property type="match status" value="1"/>
</dbReference>
<dbReference type="SUPFAM" id="SSF103473">
    <property type="entry name" value="MFS general substrate transporter"/>
    <property type="match status" value="1"/>
</dbReference>
<feature type="domain" description="Major facilitator superfamily (MFS) profile" evidence="8">
    <location>
        <begin position="6"/>
        <end position="394"/>
    </location>
</feature>
<feature type="transmembrane region" description="Helical" evidence="7">
    <location>
        <begin position="249"/>
        <end position="270"/>
    </location>
</feature>